<dbReference type="InterPro" id="IPR015883">
    <property type="entry name" value="Glyco_hydro_20_cat"/>
</dbReference>
<evidence type="ECO:0000256" key="5">
    <source>
        <dbReference type="ARBA" id="ARBA00023295"/>
    </source>
</evidence>
<accession>A0A1Y1CIY5</accession>
<dbReference type="InterPro" id="IPR011658">
    <property type="entry name" value="PA14_dom"/>
</dbReference>
<dbReference type="InterPro" id="IPR017853">
    <property type="entry name" value="GH"/>
</dbReference>
<name>A0A1Y1CIY5_9BACT</name>
<dbReference type="Pfam" id="PF13287">
    <property type="entry name" value="Fn3_assoc"/>
    <property type="match status" value="1"/>
</dbReference>
<dbReference type="InterPro" id="IPR025705">
    <property type="entry name" value="Beta_hexosaminidase_sua/sub"/>
</dbReference>
<dbReference type="Proteomes" id="UP000218267">
    <property type="component" value="Chromosome"/>
</dbReference>
<dbReference type="RefSeq" id="WP_096428849.1">
    <property type="nucleotide sequence ID" value="NZ_AP018042.1"/>
</dbReference>
<dbReference type="Pfam" id="PF02838">
    <property type="entry name" value="Glyco_hydro_20b"/>
    <property type="match status" value="1"/>
</dbReference>
<dbReference type="KEGG" id="mbas:ALGA_1596"/>
<dbReference type="SUPFAM" id="SSF55545">
    <property type="entry name" value="beta-N-acetylhexosaminidase-like domain"/>
    <property type="match status" value="1"/>
</dbReference>
<feature type="domain" description="PA14" evidence="7">
    <location>
        <begin position="632"/>
        <end position="770"/>
    </location>
</feature>
<evidence type="ECO:0000256" key="6">
    <source>
        <dbReference type="PIRSR" id="PIRSR625705-1"/>
    </source>
</evidence>
<dbReference type="GO" id="GO:0004563">
    <property type="term" value="F:beta-N-acetylhexosaminidase activity"/>
    <property type="evidence" value="ECO:0007669"/>
    <property type="project" value="UniProtKB-EC"/>
</dbReference>
<reference evidence="8 9" key="1">
    <citation type="journal article" date="2018" name="Mar. Genomics">
        <title>Complete genome sequence of Marinifilaceae bacterium strain SPP2, isolated from the Antarctic marine sediment.</title>
        <authorList>
            <person name="Watanabe M."/>
            <person name="Kojima H."/>
            <person name="Fukui M."/>
        </authorList>
    </citation>
    <scope>NUCLEOTIDE SEQUENCE [LARGE SCALE GENOMIC DNA]</scope>
    <source>
        <strain evidence="8 9">SPP2</strain>
    </source>
</reference>
<keyword evidence="9" id="KW-1185">Reference proteome</keyword>
<dbReference type="SUPFAM" id="SSF51445">
    <property type="entry name" value="(Trans)glycosidases"/>
    <property type="match status" value="1"/>
</dbReference>
<organism evidence="8 9">
    <name type="scientific">Labilibaculum antarcticum</name>
    <dbReference type="NCBI Taxonomy" id="1717717"/>
    <lineage>
        <taxon>Bacteria</taxon>
        <taxon>Pseudomonadati</taxon>
        <taxon>Bacteroidota</taxon>
        <taxon>Bacteroidia</taxon>
        <taxon>Marinilabiliales</taxon>
        <taxon>Marinifilaceae</taxon>
        <taxon>Labilibaculum</taxon>
    </lineage>
</organism>
<dbReference type="GO" id="GO:0016020">
    <property type="term" value="C:membrane"/>
    <property type="evidence" value="ECO:0007669"/>
    <property type="project" value="TreeGrafter"/>
</dbReference>
<evidence type="ECO:0000256" key="3">
    <source>
        <dbReference type="ARBA" id="ARBA00012663"/>
    </source>
</evidence>
<dbReference type="EMBL" id="AP018042">
    <property type="protein sequence ID" value="BAX79972.1"/>
    <property type="molecule type" value="Genomic_DNA"/>
</dbReference>
<dbReference type="PRINTS" id="PR00738">
    <property type="entry name" value="GLHYDRLASE20"/>
</dbReference>
<protein>
    <recommendedName>
        <fullName evidence="3">beta-N-acetylhexosaminidase</fullName>
        <ecNumber evidence="3">3.2.1.52</ecNumber>
    </recommendedName>
</protein>
<dbReference type="OrthoDB" id="1090159at2"/>
<evidence type="ECO:0000256" key="4">
    <source>
        <dbReference type="ARBA" id="ARBA00022801"/>
    </source>
</evidence>
<dbReference type="AlphaFoldDB" id="A0A1Y1CIY5"/>
<dbReference type="Pfam" id="PF00728">
    <property type="entry name" value="Glyco_hydro_20"/>
    <property type="match status" value="1"/>
</dbReference>
<dbReference type="Gene3D" id="3.20.20.80">
    <property type="entry name" value="Glycosidases"/>
    <property type="match status" value="1"/>
</dbReference>
<dbReference type="PANTHER" id="PTHR22600">
    <property type="entry name" value="BETA-HEXOSAMINIDASE"/>
    <property type="match status" value="1"/>
</dbReference>
<evidence type="ECO:0000256" key="2">
    <source>
        <dbReference type="ARBA" id="ARBA00006285"/>
    </source>
</evidence>
<feature type="active site" description="Proton donor" evidence="6">
    <location>
        <position position="343"/>
    </location>
</feature>
<dbReference type="EC" id="3.2.1.52" evidence="3"/>
<proteinExistence type="inferred from homology"/>
<reference evidence="9" key="2">
    <citation type="journal article" date="2020" name="Antonie Van Leeuwenhoek">
        <title>Labilibaculum antarcticum sp. nov., a novel facultative anaerobic, psychrotorelant bacterium isolated from marine sediment of Antarctica.</title>
        <authorList>
            <person name="Watanabe M."/>
            <person name="Kojima H."/>
            <person name="Fukui M."/>
        </authorList>
    </citation>
    <scope>NUCLEOTIDE SEQUENCE [LARGE SCALE GENOMIC DNA]</scope>
    <source>
        <strain evidence="9">SPP2</strain>
    </source>
</reference>
<dbReference type="Pfam" id="PF07691">
    <property type="entry name" value="PA14"/>
    <property type="match status" value="1"/>
</dbReference>
<dbReference type="GO" id="GO:0030203">
    <property type="term" value="P:glycosaminoglycan metabolic process"/>
    <property type="evidence" value="ECO:0007669"/>
    <property type="project" value="TreeGrafter"/>
</dbReference>
<evidence type="ECO:0000256" key="1">
    <source>
        <dbReference type="ARBA" id="ARBA00001231"/>
    </source>
</evidence>
<keyword evidence="5" id="KW-0326">Glycosidase</keyword>
<dbReference type="InterPro" id="IPR037524">
    <property type="entry name" value="PA14/GLEYA"/>
</dbReference>
<dbReference type="InterPro" id="IPR029018">
    <property type="entry name" value="Hex-like_dom2"/>
</dbReference>
<dbReference type="InterPro" id="IPR015882">
    <property type="entry name" value="HEX_bac_N"/>
</dbReference>
<sequence>MKKNILWMIFLCLMIQIVGCTVEKNEYNIIPYPQDLIELDGQFIINNTCKVLYSGSQSSSFVAQSFCDFIQPATGISIDPQEVVGGDIPEGTICFYEDSTIKGIEGSYQLEITPEKILVKSNNSVGLYYGFQTIRQLLPVVVESNEKCNNIDWTVPCATINDAPELSYRGLHLDVGRHFYPVDFIKKYIDLLALHKMNVFHWHLTEDQGWRIEIKKYPKLAEIAAFRDETLIGDGGTSNPKYDGKRYGGFYTQEQAREIVKYAADRFITVIPEIELPGHAQAALAAYPEFGCVGGSYEVAKRWGVSKEVYCAGNEKSFEFLEDVLLEVMDIFPSKYIHIGGDECPKDRWNECPKCKNRMYEENFKDAHELQSYFIGRIEKFLNKHGRNIIGWDEILEGGLAPNATVMSWRGIKGGIEAAKQKHNVIMTPNSHFYLDHYQNNPEKEPLAIGGFLTLQKVYSYNPFSEELTKDEMKYIIGVQGNLWTEYMPTSDHVEYMAYPRACAISEVGWLPFEKRNFEKFSIRMKRHFKRLDLLGVNYFNKVLMPKASVSKVEFIESETLEFSNVSFNANLYYTLDGTIPDQTSKLYKEPIVIDKEGVVKAIAINEEGEESEVLVIKAVKLQFIEGKSAVGNSKGLNSKLCLGKFSSCDEVDVAEGDYYPVLNIQIPNNAPQYNFGIVLEGKLKIHQNGLYKFRLGSDDGSMFYLNNNLVIDNDGDHGMEYKNARLALNKGVYPVKFVYFQGTGGEGLKFEVETPDGSKIDEFTEFLSH</sequence>
<evidence type="ECO:0000259" key="7">
    <source>
        <dbReference type="PROSITE" id="PS51820"/>
    </source>
</evidence>
<dbReference type="PROSITE" id="PS51820">
    <property type="entry name" value="PA14"/>
    <property type="match status" value="1"/>
</dbReference>
<dbReference type="SUPFAM" id="SSF56988">
    <property type="entry name" value="Anthrax protective antigen"/>
    <property type="match status" value="1"/>
</dbReference>
<dbReference type="Gene3D" id="3.30.379.10">
    <property type="entry name" value="Chitobiase/beta-hexosaminidase domain 2-like"/>
    <property type="match status" value="1"/>
</dbReference>
<comment type="similarity">
    <text evidence="2">Belongs to the glycosyl hydrolase 20 family.</text>
</comment>
<dbReference type="CDD" id="cd06563">
    <property type="entry name" value="GH20_chitobiase-like"/>
    <property type="match status" value="1"/>
</dbReference>
<keyword evidence="4" id="KW-0378">Hydrolase</keyword>
<evidence type="ECO:0000313" key="8">
    <source>
        <dbReference type="EMBL" id="BAX79972.1"/>
    </source>
</evidence>
<evidence type="ECO:0000313" key="9">
    <source>
        <dbReference type="Proteomes" id="UP000218267"/>
    </source>
</evidence>
<dbReference type="SMART" id="SM00758">
    <property type="entry name" value="PA14"/>
    <property type="match status" value="1"/>
</dbReference>
<dbReference type="GO" id="GO:0005975">
    <property type="term" value="P:carbohydrate metabolic process"/>
    <property type="evidence" value="ECO:0007669"/>
    <property type="project" value="InterPro"/>
</dbReference>
<dbReference type="PANTHER" id="PTHR22600:SF57">
    <property type="entry name" value="BETA-N-ACETYLHEXOSAMINIDASE"/>
    <property type="match status" value="1"/>
</dbReference>
<gene>
    <name evidence="8" type="ORF">ALGA_1596</name>
</gene>
<dbReference type="InterPro" id="IPR026876">
    <property type="entry name" value="Fn3_assoc_repeat"/>
</dbReference>
<dbReference type="Gene3D" id="3.90.182.10">
    <property type="entry name" value="Toxin - Anthrax Protective Antigen,domain 1"/>
    <property type="match status" value="1"/>
</dbReference>
<comment type="catalytic activity">
    <reaction evidence="1">
        <text>Hydrolysis of terminal non-reducing N-acetyl-D-hexosamine residues in N-acetyl-beta-D-hexosaminides.</text>
        <dbReference type="EC" id="3.2.1.52"/>
    </reaction>
</comment>